<dbReference type="SUPFAM" id="SSF56059">
    <property type="entry name" value="Glutathione synthetase ATP-binding domain-like"/>
    <property type="match status" value="1"/>
</dbReference>
<dbReference type="Gene3D" id="3.30.470.20">
    <property type="entry name" value="ATP-grasp fold, B domain"/>
    <property type="match status" value="1"/>
</dbReference>
<dbReference type="Gene3D" id="3.30.1490.20">
    <property type="entry name" value="ATP-grasp fold, A domain"/>
    <property type="match status" value="1"/>
</dbReference>
<dbReference type="EMBL" id="VDGI01000019">
    <property type="protein sequence ID" value="TQR18682.1"/>
    <property type="molecule type" value="Genomic_DNA"/>
</dbReference>
<dbReference type="OrthoDB" id="5420347at2"/>
<evidence type="ECO:0000256" key="1">
    <source>
        <dbReference type="PROSITE-ProRule" id="PRU00409"/>
    </source>
</evidence>
<keyword evidence="1" id="KW-0067">ATP-binding</keyword>
<evidence type="ECO:0000313" key="4">
    <source>
        <dbReference type="Proteomes" id="UP000316626"/>
    </source>
</evidence>
<keyword evidence="4" id="KW-1185">Reference proteome</keyword>
<reference evidence="3 4" key="1">
    <citation type="submission" date="2019-06" db="EMBL/GenBank/DDBJ databases">
        <title>Psychrobacillus vulpis sp. nov., a new species isolated from feces of a red fox that inhabits in The Tablas de Daimiel Natural Park, Albacete, Spain.</title>
        <authorList>
            <person name="Rodriguez M."/>
            <person name="Reina J.C."/>
            <person name="Bejar V."/>
            <person name="Llamas I."/>
        </authorList>
    </citation>
    <scope>NUCLEOTIDE SEQUENCE [LARGE SCALE GENOMIC DNA]</scope>
    <source>
        <strain evidence="3 4">Z8</strain>
    </source>
</reference>
<accession>A0A544TMJ3</accession>
<evidence type="ECO:0000313" key="3">
    <source>
        <dbReference type="EMBL" id="TQR18682.1"/>
    </source>
</evidence>
<dbReference type="PROSITE" id="PS50975">
    <property type="entry name" value="ATP_GRASP"/>
    <property type="match status" value="1"/>
</dbReference>
<sequence>MRHDISAVVLDLSATGIGIVRSLRKKGIKVYAFDIKGKYEIGKTRHATCGICPNPISEEEDLLRFLTTLGKDFVEKAVLYSGSDDFVQFISKHRTELFLYYRFLLPENSLVEAVLDKRLTYELAVKHNVPCPKVFAIHDDQQLEQITNEVTFPCILKPVYSSDFRKRIGHRLYKKAIMVEGASQLREKYLFYRQFGELMLQEIIPGDETCIYSVKTFFDDQMNLIGIYMNQKIHQFPPDFGSSSMVLSKKDEEVIQNAIALITKLQFKGLAITEFKRDQRDGQLKFIEINSRIGLTQRLSIACGVDLAYLYYLSLTGQSPSPVTTQQEGIKWVYFVRDYISFLHKRRNGEMTFSEWIKGLSGKKVEALFAWDDPLPFIRSFISHVKNLWVKKQKV</sequence>
<dbReference type="AlphaFoldDB" id="A0A544TMJ3"/>
<dbReference type="GO" id="GO:0046872">
    <property type="term" value="F:metal ion binding"/>
    <property type="evidence" value="ECO:0007669"/>
    <property type="project" value="InterPro"/>
</dbReference>
<evidence type="ECO:0000259" key="2">
    <source>
        <dbReference type="PROSITE" id="PS50975"/>
    </source>
</evidence>
<dbReference type="RefSeq" id="WP_142643612.1">
    <property type="nucleotide sequence ID" value="NZ_VDGI01000019.1"/>
</dbReference>
<organism evidence="3 4">
    <name type="scientific">Psychrobacillus vulpis</name>
    <dbReference type="NCBI Taxonomy" id="2325572"/>
    <lineage>
        <taxon>Bacteria</taxon>
        <taxon>Bacillati</taxon>
        <taxon>Bacillota</taxon>
        <taxon>Bacilli</taxon>
        <taxon>Bacillales</taxon>
        <taxon>Bacillaceae</taxon>
        <taxon>Psychrobacillus</taxon>
    </lineage>
</organism>
<name>A0A544TMJ3_9BACI</name>
<proteinExistence type="predicted"/>
<keyword evidence="1" id="KW-0547">Nucleotide-binding</keyword>
<dbReference type="GO" id="GO:0005524">
    <property type="term" value="F:ATP binding"/>
    <property type="evidence" value="ECO:0007669"/>
    <property type="project" value="UniProtKB-UniRule"/>
</dbReference>
<dbReference type="InterPro" id="IPR013815">
    <property type="entry name" value="ATP_grasp_subdomain_1"/>
</dbReference>
<dbReference type="InterPro" id="IPR011761">
    <property type="entry name" value="ATP-grasp"/>
</dbReference>
<protein>
    <submittedName>
        <fullName evidence="3">ATP-grasp domain-containing protein</fullName>
    </submittedName>
</protein>
<dbReference type="Proteomes" id="UP000316626">
    <property type="component" value="Unassembled WGS sequence"/>
</dbReference>
<gene>
    <name evidence="3" type="ORF">FG384_15655</name>
</gene>
<dbReference type="Pfam" id="PF15632">
    <property type="entry name" value="ATPgrasp_Ter"/>
    <property type="match status" value="1"/>
</dbReference>
<feature type="domain" description="ATP-grasp" evidence="2">
    <location>
        <begin position="121"/>
        <end position="316"/>
    </location>
</feature>
<comment type="caution">
    <text evidence="3">The sequence shown here is derived from an EMBL/GenBank/DDBJ whole genome shotgun (WGS) entry which is preliminary data.</text>
</comment>